<dbReference type="EMBL" id="RKKU01000021">
    <property type="protein sequence ID" value="ROZ82527.1"/>
    <property type="molecule type" value="Genomic_DNA"/>
</dbReference>
<protein>
    <submittedName>
        <fullName evidence="2">Anti-sigma factor</fullName>
    </submittedName>
</protein>
<sequence>MLTCKGLVAQSSDLLDGSLSFRQRLAARTHLAICFHCRRFIRQMRISQRVIRTLPEAPLPDLEHLLRAISEQRAAQSDDHNER</sequence>
<organism evidence="2 3">
    <name type="scientific">Pseudomonas neustonica</name>
    <dbReference type="NCBI Taxonomy" id="2487346"/>
    <lineage>
        <taxon>Bacteria</taxon>
        <taxon>Pseudomonadati</taxon>
        <taxon>Pseudomonadota</taxon>
        <taxon>Gammaproteobacteria</taxon>
        <taxon>Pseudomonadales</taxon>
        <taxon>Pseudomonadaceae</taxon>
        <taxon>Pseudomonas</taxon>
    </lineage>
</organism>
<dbReference type="InterPro" id="IPR041916">
    <property type="entry name" value="Anti_sigma_zinc_sf"/>
</dbReference>
<evidence type="ECO:0000313" key="2">
    <source>
        <dbReference type="EMBL" id="ROZ82527.1"/>
    </source>
</evidence>
<evidence type="ECO:0000313" key="3">
    <source>
        <dbReference type="Proteomes" id="UP000275199"/>
    </source>
</evidence>
<keyword evidence="3" id="KW-1185">Reference proteome</keyword>
<name>A0ABX9XFK7_9PSED</name>
<feature type="domain" description="Putative zinc-finger" evidence="1">
    <location>
        <begin position="4"/>
        <end position="38"/>
    </location>
</feature>
<reference evidence="2 3" key="1">
    <citation type="submission" date="2018-11" db="EMBL/GenBank/DDBJ databases">
        <authorList>
            <person name="Jang G.I."/>
            <person name="Hwang C.Y."/>
        </authorList>
    </citation>
    <scope>NUCLEOTIDE SEQUENCE [LARGE SCALE GENOMIC DNA]</scope>
    <source>
        <strain evidence="2 3">SSM26</strain>
    </source>
</reference>
<proteinExistence type="predicted"/>
<gene>
    <name evidence="2" type="ORF">EF096_14875</name>
</gene>
<dbReference type="Gene3D" id="1.10.10.1320">
    <property type="entry name" value="Anti-sigma factor, zinc-finger domain"/>
    <property type="match status" value="1"/>
</dbReference>
<accession>A0ABX9XFK7</accession>
<dbReference type="RefSeq" id="WP_123890579.1">
    <property type="nucleotide sequence ID" value="NZ_RKKU01000021.1"/>
</dbReference>
<evidence type="ECO:0000259" key="1">
    <source>
        <dbReference type="Pfam" id="PF13490"/>
    </source>
</evidence>
<dbReference type="Proteomes" id="UP000275199">
    <property type="component" value="Unassembled WGS sequence"/>
</dbReference>
<dbReference type="InterPro" id="IPR027383">
    <property type="entry name" value="Znf_put"/>
</dbReference>
<dbReference type="Pfam" id="PF13490">
    <property type="entry name" value="zf-HC2"/>
    <property type="match status" value="1"/>
</dbReference>
<comment type="caution">
    <text evidence="2">The sequence shown here is derived from an EMBL/GenBank/DDBJ whole genome shotgun (WGS) entry which is preliminary data.</text>
</comment>